<gene>
    <name evidence="8" type="ORF">MELIAE_LOCUS9097</name>
</gene>
<keyword evidence="4" id="KW-0325">Glycoprotein</keyword>
<accession>A0A9P0FLI5</accession>
<dbReference type="EMBL" id="OV121137">
    <property type="protein sequence ID" value="CAH0558860.1"/>
    <property type="molecule type" value="Genomic_DNA"/>
</dbReference>
<dbReference type="GO" id="GO:0008422">
    <property type="term" value="F:beta-glucosidase activity"/>
    <property type="evidence" value="ECO:0007669"/>
    <property type="project" value="TreeGrafter"/>
</dbReference>
<evidence type="ECO:0000313" key="9">
    <source>
        <dbReference type="Proteomes" id="UP001154078"/>
    </source>
</evidence>
<dbReference type="InterPro" id="IPR033132">
    <property type="entry name" value="GH_1_N_CS"/>
</dbReference>
<dbReference type="AlphaFoldDB" id="A0A9P0FLI5"/>
<dbReference type="SUPFAM" id="SSF51445">
    <property type="entry name" value="(Trans)glycosidases"/>
    <property type="match status" value="1"/>
</dbReference>
<dbReference type="FunFam" id="3.20.20.80:FF:000013">
    <property type="entry name" value="lactase-phlorizin hydrolase"/>
    <property type="match status" value="1"/>
</dbReference>
<keyword evidence="7" id="KW-0732">Signal</keyword>
<protein>
    <recommendedName>
        <fullName evidence="10">Myrosinase 1-like</fullName>
    </recommendedName>
</protein>
<evidence type="ECO:0000256" key="4">
    <source>
        <dbReference type="ARBA" id="ARBA00023180"/>
    </source>
</evidence>
<dbReference type="OrthoDB" id="65569at2759"/>
<dbReference type="PROSITE" id="PS00653">
    <property type="entry name" value="GLYCOSYL_HYDROL_F1_2"/>
    <property type="match status" value="1"/>
</dbReference>
<dbReference type="PANTHER" id="PTHR10353:SF36">
    <property type="entry name" value="LP05116P"/>
    <property type="match status" value="1"/>
</dbReference>
<name>A0A9P0FLI5_BRAAE</name>
<evidence type="ECO:0000313" key="8">
    <source>
        <dbReference type="EMBL" id="CAH0558860.1"/>
    </source>
</evidence>
<keyword evidence="3" id="KW-0378">Hydrolase</keyword>
<proteinExistence type="inferred from homology"/>
<dbReference type="Pfam" id="PF00232">
    <property type="entry name" value="Glyco_hydro_1"/>
    <property type="match status" value="1"/>
</dbReference>
<evidence type="ECO:0000256" key="3">
    <source>
        <dbReference type="ARBA" id="ARBA00022801"/>
    </source>
</evidence>
<dbReference type="InterPro" id="IPR001360">
    <property type="entry name" value="Glyco_hydro_1"/>
</dbReference>
<dbReference type="Proteomes" id="UP001154078">
    <property type="component" value="Chromosome 6"/>
</dbReference>
<evidence type="ECO:0000256" key="6">
    <source>
        <dbReference type="RuleBase" id="RU003690"/>
    </source>
</evidence>
<feature type="chain" id="PRO_5040439283" description="Myrosinase 1-like" evidence="7">
    <location>
        <begin position="17"/>
        <end position="478"/>
    </location>
</feature>
<sequence>MIFIIFAAFIIYNVNSVRVPPNFKFGIATSAYQVEGGWNASGKGENVWDRLMHTRPDLIFDHTNGDVACDSYHKWREDVEILKTLGVDYYRFSISWSRVLPTGFGNKINPDGIRYYSDLIDELLKNGIEPFVTIFHWDLPQPLQDLGGWTNPQIALYFEDFARVVFEHFGDRVKKWITINEPSSICYGTYGRGLYLPFEYPGIGDYLCGKTLLLAHARAYHLYDNEFREKQHGKIGITIDSTWAEPKTNNKKDVMAAEREMQMGTGWWMHPIFSKEGDYPEILKFRVAEISKTENFPESRLPPLDQEEIKFIRGSADFLGLNHYLTYLVSDNELNTNVKTSLEKDRGTKNEVDPNWDNPLITPWGMRKLINWLANEYDNPIIYITENGYWDDGRLDDQDRIKFYKGYIKAVLDAAVVDKCNVRGYITWSIMDNMEWRVGYKFKYGLYHVDFQSPNRTRTPKVSAKFYQDVIKNRYLPE</sequence>
<evidence type="ECO:0000256" key="5">
    <source>
        <dbReference type="ARBA" id="ARBA00023295"/>
    </source>
</evidence>
<dbReference type="Gene3D" id="3.20.20.80">
    <property type="entry name" value="Glycosidases"/>
    <property type="match status" value="1"/>
</dbReference>
<keyword evidence="9" id="KW-1185">Reference proteome</keyword>
<organism evidence="8 9">
    <name type="scientific">Brassicogethes aeneus</name>
    <name type="common">Rape pollen beetle</name>
    <name type="synonym">Meligethes aeneus</name>
    <dbReference type="NCBI Taxonomy" id="1431903"/>
    <lineage>
        <taxon>Eukaryota</taxon>
        <taxon>Metazoa</taxon>
        <taxon>Ecdysozoa</taxon>
        <taxon>Arthropoda</taxon>
        <taxon>Hexapoda</taxon>
        <taxon>Insecta</taxon>
        <taxon>Pterygota</taxon>
        <taxon>Neoptera</taxon>
        <taxon>Endopterygota</taxon>
        <taxon>Coleoptera</taxon>
        <taxon>Polyphaga</taxon>
        <taxon>Cucujiformia</taxon>
        <taxon>Nitidulidae</taxon>
        <taxon>Meligethinae</taxon>
        <taxon>Brassicogethes</taxon>
    </lineage>
</organism>
<dbReference type="PANTHER" id="PTHR10353">
    <property type="entry name" value="GLYCOSYL HYDROLASE"/>
    <property type="match status" value="1"/>
</dbReference>
<comment type="subunit">
    <text evidence="2">Homodimer.</text>
</comment>
<feature type="signal peptide" evidence="7">
    <location>
        <begin position="1"/>
        <end position="16"/>
    </location>
</feature>
<reference evidence="8" key="1">
    <citation type="submission" date="2021-12" db="EMBL/GenBank/DDBJ databases">
        <authorList>
            <person name="King R."/>
        </authorList>
    </citation>
    <scope>NUCLEOTIDE SEQUENCE</scope>
</reference>
<dbReference type="GO" id="GO:0005975">
    <property type="term" value="P:carbohydrate metabolic process"/>
    <property type="evidence" value="ECO:0007669"/>
    <property type="project" value="InterPro"/>
</dbReference>
<evidence type="ECO:0000256" key="1">
    <source>
        <dbReference type="ARBA" id="ARBA00010838"/>
    </source>
</evidence>
<comment type="similarity">
    <text evidence="1 6">Belongs to the glycosyl hydrolase 1 family.</text>
</comment>
<keyword evidence="5" id="KW-0326">Glycosidase</keyword>
<evidence type="ECO:0000256" key="2">
    <source>
        <dbReference type="ARBA" id="ARBA00011738"/>
    </source>
</evidence>
<dbReference type="InterPro" id="IPR017853">
    <property type="entry name" value="GH"/>
</dbReference>
<evidence type="ECO:0000256" key="7">
    <source>
        <dbReference type="SAM" id="SignalP"/>
    </source>
</evidence>
<dbReference type="PRINTS" id="PR00131">
    <property type="entry name" value="GLHYDRLASE1"/>
</dbReference>
<evidence type="ECO:0008006" key="10">
    <source>
        <dbReference type="Google" id="ProtNLM"/>
    </source>
</evidence>